<organism evidence="2 3">
    <name type="scientific">Lucilia cuprina</name>
    <name type="common">Green bottle fly</name>
    <name type="synonym">Australian sheep blowfly</name>
    <dbReference type="NCBI Taxonomy" id="7375"/>
    <lineage>
        <taxon>Eukaryota</taxon>
        <taxon>Metazoa</taxon>
        <taxon>Ecdysozoa</taxon>
        <taxon>Arthropoda</taxon>
        <taxon>Hexapoda</taxon>
        <taxon>Insecta</taxon>
        <taxon>Pterygota</taxon>
        <taxon>Neoptera</taxon>
        <taxon>Endopterygota</taxon>
        <taxon>Diptera</taxon>
        <taxon>Brachycera</taxon>
        <taxon>Muscomorpha</taxon>
        <taxon>Oestroidea</taxon>
        <taxon>Calliphoridae</taxon>
        <taxon>Luciliinae</taxon>
        <taxon>Lucilia</taxon>
    </lineage>
</organism>
<evidence type="ECO:0000313" key="2">
    <source>
        <dbReference type="EMBL" id="KNC27447.1"/>
    </source>
</evidence>
<keyword evidence="3" id="KW-1185">Reference proteome</keyword>
<reference evidence="2 3" key="1">
    <citation type="journal article" date="2015" name="Nat. Commun.">
        <title>Lucilia cuprina genome unlocks parasitic fly biology to underpin future interventions.</title>
        <authorList>
            <person name="Anstead C.A."/>
            <person name="Korhonen P.K."/>
            <person name="Young N.D."/>
            <person name="Hall R.S."/>
            <person name="Jex A.R."/>
            <person name="Murali S.C."/>
            <person name="Hughes D.S."/>
            <person name="Lee S.F."/>
            <person name="Perry T."/>
            <person name="Stroehlein A.J."/>
            <person name="Ansell B.R."/>
            <person name="Breugelmans B."/>
            <person name="Hofmann A."/>
            <person name="Qu J."/>
            <person name="Dugan S."/>
            <person name="Lee S.L."/>
            <person name="Chao H."/>
            <person name="Dinh H."/>
            <person name="Han Y."/>
            <person name="Doddapaneni H.V."/>
            <person name="Worley K.C."/>
            <person name="Muzny D.M."/>
            <person name="Ioannidis P."/>
            <person name="Waterhouse R.M."/>
            <person name="Zdobnov E.M."/>
            <person name="James P.J."/>
            <person name="Bagnall N.H."/>
            <person name="Kotze A.C."/>
            <person name="Gibbs R.A."/>
            <person name="Richards S."/>
            <person name="Batterham P."/>
            <person name="Gasser R.B."/>
        </authorList>
    </citation>
    <scope>NUCLEOTIDE SEQUENCE [LARGE SCALE GENOMIC DNA]</scope>
    <source>
        <strain evidence="2 3">LS</strain>
        <tissue evidence="2">Full body</tissue>
    </source>
</reference>
<gene>
    <name evidence="2" type="ORF">FF38_06516</name>
</gene>
<dbReference type="AlphaFoldDB" id="A0A0L0C5D0"/>
<dbReference type="EMBL" id="JRES01000902">
    <property type="protein sequence ID" value="KNC27447.1"/>
    <property type="molecule type" value="Genomic_DNA"/>
</dbReference>
<evidence type="ECO:0000256" key="1">
    <source>
        <dbReference type="SAM" id="SignalP"/>
    </source>
</evidence>
<dbReference type="Proteomes" id="UP000037069">
    <property type="component" value="Unassembled WGS sequence"/>
</dbReference>
<keyword evidence="1" id="KW-0732">Signal</keyword>
<feature type="chain" id="PRO_5005535718" evidence="1">
    <location>
        <begin position="20"/>
        <end position="130"/>
    </location>
</feature>
<protein>
    <submittedName>
        <fullName evidence="2">Uncharacterized protein</fullName>
    </submittedName>
</protein>
<sequence length="130" mass="13961">MKFAVCTLFLAALLAVVLADSDAGHFIPKAFYTLDSNGHKSNLHAVNPHTAHYLRRLRRQVTSVSSSSSSVTGVDGVTHFTSQTLNAHAPEVDFSSRFGGVPATTGHVVQTTGVIDNTGKVYYNTKEGHF</sequence>
<feature type="signal peptide" evidence="1">
    <location>
        <begin position="1"/>
        <end position="19"/>
    </location>
</feature>
<accession>A0A0L0C5D0</accession>
<proteinExistence type="predicted"/>
<dbReference type="OrthoDB" id="6783084at2759"/>
<dbReference type="OMA" id="YNTKEGH"/>
<comment type="caution">
    <text evidence="2">The sequence shown here is derived from an EMBL/GenBank/DDBJ whole genome shotgun (WGS) entry which is preliminary data.</text>
</comment>
<evidence type="ECO:0000313" key="3">
    <source>
        <dbReference type="Proteomes" id="UP000037069"/>
    </source>
</evidence>
<name>A0A0L0C5D0_LUCCU</name>